<evidence type="ECO:0000313" key="3">
    <source>
        <dbReference type="EMBL" id="CDO77082.1"/>
    </source>
</evidence>
<feature type="domain" description="Nuclear pore complex protein NUP96 C-terminal" evidence="2">
    <location>
        <begin position="397"/>
        <end position="710"/>
    </location>
</feature>
<feature type="region of interest" description="Disordered" evidence="1">
    <location>
        <begin position="1"/>
        <end position="120"/>
    </location>
</feature>
<evidence type="ECO:0000256" key="1">
    <source>
        <dbReference type="SAM" id="MobiDB-lite"/>
    </source>
</evidence>
<protein>
    <recommendedName>
        <fullName evidence="2">Nuclear pore complex protein NUP96 C-terminal domain-containing protein</fullName>
    </recommendedName>
</protein>
<dbReference type="OMA" id="ELESWGM"/>
<dbReference type="Proteomes" id="UP000029665">
    <property type="component" value="Unassembled WGS sequence"/>
</dbReference>
<evidence type="ECO:0000313" key="4">
    <source>
        <dbReference type="Proteomes" id="UP000029665"/>
    </source>
</evidence>
<dbReference type="Gene3D" id="1.25.40.690">
    <property type="match status" value="1"/>
</dbReference>
<feature type="compositionally biased region" description="Acidic residues" evidence="1">
    <location>
        <begin position="65"/>
        <end position="91"/>
    </location>
</feature>
<dbReference type="HOGENOM" id="CLU_007424_0_0_1"/>
<dbReference type="Pfam" id="PF12110">
    <property type="entry name" value="Nup96"/>
    <property type="match status" value="1"/>
</dbReference>
<dbReference type="STRING" id="5643.A0A060SR98"/>
<comment type="caution">
    <text evidence="3">The sequence shown here is derived from an EMBL/GenBank/DDBJ whole genome shotgun (WGS) entry which is preliminary data.</text>
</comment>
<evidence type="ECO:0000259" key="2">
    <source>
        <dbReference type="Pfam" id="PF12110"/>
    </source>
</evidence>
<reference evidence="3" key="1">
    <citation type="submission" date="2014-01" db="EMBL/GenBank/DDBJ databases">
        <title>The genome of the white-rot fungus Pycnoporus cinnabarinus: a basidiomycete model with a versatile arsenal for lignocellulosic biomass breakdown.</title>
        <authorList>
            <person name="Levasseur A."/>
            <person name="Lomascolo A."/>
            <person name="Ruiz-Duenas F.J."/>
            <person name="Uzan E."/>
            <person name="Piumi F."/>
            <person name="Kues U."/>
            <person name="Ram A.F.J."/>
            <person name="Murat C."/>
            <person name="Haon M."/>
            <person name="Benoit I."/>
            <person name="Arfi Y."/>
            <person name="Chevret D."/>
            <person name="Drula E."/>
            <person name="Kwon M.J."/>
            <person name="Gouret P."/>
            <person name="Lesage-Meessen L."/>
            <person name="Lombard V."/>
            <person name="Mariette J."/>
            <person name="Noirot C."/>
            <person name="Park J."/>
            <person name="Patyshakuliyeva A."/>
            <person name="Wieneger R.A.B."/>
            <person name="Wosten H.A.B."/>
            <person name="Martin F."/>
            <person name="Coutinho P.M."/>
            <person name="de Vries R."/>
            <person name="Martinez A.T."/>
            <person name="Klopp C."/>
            <person name="Pontarotti P."/>
            <person name="Henrissat B."/>
            <person name="Record E."/>
        </authorList>
    </citation>
    <scope>NUCLEOTIDE SEQUENCE [LARGE SCALE GENOMIC DNA]</scope>
    <source>
        <strain evidence="3">BRFM137</strain>
    </source>
</reference>
<name>A0A060SR98_PYCCI</name>
<gene>
    <name evidence="3" type="ORF">BN946_scf184473.g26</name>
</gene>
<feature type="region of interest" description="Disordered" evidence="1">
    <location>
        <begin position="152"/>
        <end position="197"/>
    </location>
</feature>
<keyword evidence="4" id="KW-1185">Reference proteome</keyword>
<proteinExistence type="predicted"/>
<feature type="compositionally biased region" description="Basic and acidic residues" evidence="1">
    <location>
        <begin position="174"/>
        <end position="187"/>
    </location>
</feature>
<sequence>MARFRAYVSDSEEEDDVSMEAPQPPPPATKPAEVHEQVADASMDEDEVLLVTRRDDTESSGTSELSEEEDQEEESEEESKEESSDEDEGSEVDERGRPSANGRAPPRSLRGPTGDPTIIPWAREIGVDPQKMHVMQTSLFRMPEEERALKALNQPQSSRKRLLLTSNLSRKHSRDSEGEGLRADSRQRASFAHNIEPEPYRPSRKYARVDSSASVFVGREGAYIDAGLSLGRSFRVGWGPGGTLVHLGELCGPKNSPKSSANASTVKLTTVPLISGLAADASAHASRLLSHHLSNTVIEEDADGVPFANPSPKLTFASFVSQFPSTDKSFEPTLFRLGHALFDPIDFRLDDIPDVQYRHRIAAIRRKTELSKWLRTAVSSALDADLREGLDLKWDQTVFTLLSGYQIERASEAAADGGNVKLASLIAQCPGDADFRADLQSQLEIWRQERIDAHISQDIRKVYALLAGVADTLHGSGGSGIEACADVDLGKGLDWKRAFGLQLWYGLPMDAPIAEVFDAYDALWKEGLSSVAPPAPWYAERAETTESSWKLPSKAEHPDALYSLIKLFSDPACNLSTILSSFSFSPSPADYRLPWHLYILLSRCLRIRDLADRDASVRHADEEEEDGGVEGHSPSADLLANSYAAQLEQLGMIQEAVFVLLHIEGPAGRAKVIRELLIRSASRLDDWVTRGLVGSLKIPMAWINEAKAIYALRSGNVFEAYELYLSAGLYDAAHDLAVLELAPEAVIREDLLLLRELFEVFDGRPVSGWNERGKVFLDYAHALTRLPQLRDRLVETDGTLSADEAAELEQFSRSVPKLISILPNVLPDRTNVCHRAAAAEMTFQLMRHLDQIRPLAIAQAQIRTPYFANATRVRNIHSTMYERFIRTIEVS</sequence>
<accession>A0A060SR98</accession>
<dbReference type="AlphaFoldDB" id="A0A060SR98"/>
<dbReference type="OrthoDB" id="3797628at2759"/>
<dbReference type="InterPro" id="IPR021967">
    <property type="entry name" value="Nup98_C"/>
</dbReference>
<organism evidence="3 4">
    <name type="scientific">Pycnoporus cinnabarinus</name>
    <name type="common">Cinnabar-red polypore</name>
    <name type="synonym">Trametes cinnabarina</name>
    <dbReference type="NCBI Taxonomy" id="5643"/>
    <lineage>
        <taxon>Eukaryota</taxon>
        <taxon>Fungi</taxon>
        <taxon>Dikarya</taxon>
        <taxon>Basidiomycota</taxon>
        <taxon>Agaricomycotina</taxon>
        <taxon>Agaricomycetes</taxon>
        <taxon>Polyporales</taxon>
        <taxon>Polyporaceae</taxon>
        <taxon>Trametes</taxon>
    </lineage>
</organism>
<dbReference type="EMBL" id="CCBP010000439">
    <property type="protein sequence ID" value="CDO77082.1"/>
    <property type="molecule type" value="Genomic_DNA"/>
</dbReference>